<dbReference type="Proteomes" id="UP001343492">
    <property type="component" value="Unassembled WGS sequence"/>
</dbReference>
<sequence length="176" mass="18139">MNRPVAALLLGSFLATGCATTAVPPTVIVANGSLIRADEQQAGRAELLQEGDRLYLHLAGSGFDAGTRAFHLHQQGRCDGPDFTSAGGHLNPFGKTHGKLSEMGQHLGDLPNLEIPATGSFDVTVELDGNASKTLPQILDADGTAVMIHAGPDDYKTDPSGAAGPRIACAVLSPTS</sequence>
<accession>A0ABU7GC43</accession>
<gene>
    <name evidence="4" type="ORF">VRS74_03130</name>
</gene>
<dbReference type="CDD" id="cd00305">
    <property type="entry name" value="Cu-Zn_Superoxide_Dismutase"/>
    <property type="match status" value="1"/>
</dbReference>
<reference evidence="4 5" key="1">
    <citation type="submission" date="2024-01" db="EMBL/GenBank/DDBJ databases">
        <title>The genome sequence of Erythrobacteraceae sp. strain 1XM1-14.</title>
        <authorList>
            <person name="Liu Y."/>
        </authorList>
    </citation>
    <scope>NUCLEOTIDE SEQUENCE [LARGE SCALE GENOMIC DNA]</scope>
    <source>
        <strain evidence="4 5">1XM1-14</strain>
    </source>
</reference>
<keyword evidence="5" id="KW-1185">Reference proteome</keyword>
<dbReference type="PROSITE" id="PS51257">
    <property type="entry name" value="PROKAR_LIPOPROTEIN"/>
    <property type="match status" value="1"/>
</dbReference>
<organism evidence="4 5">
    <name type="scientific">Altererythrobacter litoralis</name>
    <dbReference type="NCBI Taxonomy" id="3113904"/>
    <lineage>
        <taxon>Bacteria</taxon>
        <taxon>Pseudomonadati</taxon>
        <taxon>Pseudomonadota</taxon>
        <taxon>Alphaproteobacteria</taxon>
        <taxon>Sphingomonadales</taxon>
        <taxon>Erythrobacteraceae</taxon>
        <taxon>Altererythrobacter</taxon>
    </lineage>
</organism>
<dbReference type="PANTHER" id="PTHR10003">
    <property type="entry name" value="SUPEROXIDE DISMUTASE CU-ZN -RELATED"/>
    <property type="match status" value="1"/>
</dbReference>
<keyword evidence="2" id="KW-0732">Signal</keyword>
<feature type="domain" description="Superoxide dismutase copper/zinc binding" evidence="3">
    <location>
        <begin position="43"/>
        <end position="171"/>
    </location>
</feature>
<proteinExistence type="inferred from homology"/>
<comment type="similarity">
    <text evidence="1">Belongs to the Cu-Zn superoxide dismutase family.</text>
</comment>
<dbReference type="RefSeq" id="WP_354143784.1">
    <property type="nucleotide sequence ID" value="NZ_JAZDQV010000002.1"/>
</dbReference>
<evidence type="ECO:0000259" key="3">
    <source>
        <dbReference type="Pfam" id="PF00080"/>
    </source>
</evidence>
<evidence type="ECO:0000313" key="5">
    <source>
        <dbReference type="Proteomes" id="UP001343492"/>
    </source>
</evidence>
<comment type="caution">
    <text evidence="4">The sequence shown here is derived from an EMBL/GenBank/DDBJ whole genome shotgun (WGS) entry which is preliminary data.</text>
</comment>
<protein>
    <submittedName>
        <fullName evidence="4">Superoxide dismutase family protein</fullName>
    </submittedName>
</protein>
<feature type="chain" id="PRO_5047259957" evidence="2">
    <location>
        <begin position="22"/>
        <end position="176"/>
    </location>
</feature>
<name>A0ABU7GC43_9SPHN</name>
<dbReference type="EMBL" id="JAZDQV010000002">
    <property type="protein sequence ID" value="MEE1876679.1"/>
    <property type="molecule type" value="Genomic_DNA"/>
</dbReference>
<dbReference type="InterPro" id="IPR001424">
    <property type="entry name" value="SOD_Cu_Zn_dom"/>
</dbReference>
<evidence type="ECO:0000256" key="2">
    <source>
        <dbReference type="SAM" id="SignalP"/>
    </source>
</evidence>
<feature type="signal peptide" evidence="2">
    <location>
        <begin position="1"/>
        <end position="21"/>
    </location>
</feature>
<dbReference type="SUPFAM" id="SSF49329">
    <property type="entry name" value="Cu,Zn superoxide dismutase-like"/>
    <property type="match status" value="1"/>
</dbReference>
<dbReference type="InterPro" id="IPR036423">
    <property type="entry name" value="SOD-like_Cu/Zn_dom_sf"/>
</dbReference>
<dbReference type="Pfam" id="PF00080">
    <property type="entry name" value="Sod_Cu"/>
    <property type="match status" value="1"/>
</dbReference>
<evidence type="ECO:0000256" key="1">
    <source>
        <dbReference type="ARBA" id="ARBA00010457"/>
    </source>
</evidence>
<evidence type="ECO:0000313" key="4">
    <source>
        <dbReference type="EMBL" id="MEE1876679.1"/>
    </source>
</evidence>
<dbReference type="InterPro" id="IPR024134">
    <property type="entry name" value="SOD_Cu/Zn_/chaperone"/>
</dbReference>
<dbReference type="Gene3D" id="2.60.40.200">
    <property type="entry name" value="Superoxide dismutase, copper/zinc binding domain"/>
    <property type="match status" value="1"/>
</dbReference>